<evidence type="ECO:0000256" key="3">
    <source>
        <dbReference type="ARBA" id="ARBA00022676"/>
    </source>
</evidence>
<organism evidence="12 13">
    <name type="scientific">Lomentospora prolificans</name>
    <dbReference type="NCBI Taxonomy" id="41688"/>
    <lineage>
        <taxon>Eukaryota</taxon>
        <taxon>Fungi</taxon>
        <taxon>Dikarya</taxon>
        <taxon>Ascomycota</taxon>
        <taxon>Pezizomycotina</taxon>
        <taxon>Sordariomycetes</taxon>
        <taxon>Hypocreomycetidae</taxon>
        <taxon>Microascales</taxon>
        <taxon>Microascaceae</taxon>
        <taxon>Lomentospora</taxon>
    </lineage>
</organism>
<sequence length="576" mass="64973">MGGHTNRWPVLFSIATRRPAFLLVLATLTLTFLAGRRIYLQDAPVAPTFHQADSTAPAPTAPAPTLPQVTSAPEPTAVEIQDATLPLLVDNIEHTALYYDRFRLSEPGKESFGERGQRAIAIRKWIELADTLSEGDERERIEKSVEVAIAATFPFLANPPNGSLSPFKTLRESYITDSTEQRSRGIVIPMGKKNLRLACQVIASITRVHKSRLPIELAYAGEKDLPREDREHIKNLFPDEDVSFLDVLSVFNDSTLDLANGGWAIKPFALLASRFGEVLLADADTVFVKDPEVVFRQQAYKRTGALMFHDRLIDKERYMARHEWWRQQVVHPSKEVHKSLSWTENYAEEADSGVVVVDKSRLDVLIGMLHAAWQNSKKVRDEVTYTVMYGDKESYWFGLELTEGPYEFERYYGGIAGWLGTQDGPAEVDEPQVCSYVIAHPDAEGKGLLWYNGSLLKNKINAAGEYLVPSHWMVNGTWNKGIRPKFSCMKDGDFHEISSDQKEVLEQSVDEAKKLDIMFDEIEGRNKEYEAKKKMDEDKHRVLGEKNKQEKDKAETTEKTKESEDKQGAGDGVPPV</sequence>
<keyword evidence="3" id="KW-0328">Glycosyltransferase</keyword>
<dbReference type="GO" id="GO:0000033">
    <property type="term" value="F:alpha-1,3-mannosyltransferase activity"/>
    <property type="evidence" value="ECO:0007669"/>
    <property type="project" value="TreeGrafter"/>
</dbReference>
<comment type="similarity">
    <text evidence="2">Belongs to the MNN1/MNT family.</text>
</comment>
<dbReference type="GO" id="GO:0016020">
    <property type="term" value="C:membrane"/>
    <property type="evidence" value="ECO:0007669"/>
    <property type="project" value="UniProtKB-SubCell"/>
</dbReference>
<comment type="caution">
    <text evidence="12">The sequence shown here is derived from an EMBL/GenBank/DDBJ whole genome shotgun (WGS) entry which is preliminary data.</text>
</comment>
<name>A0A2N3N7B7_9PEZI</name>
<evidence type="ECO:0000256" key="5">
    <source>
        <dbReference type="ARBA" id="ARBA00022692"/>
    </source>
</evidence>
<feature type="compositionally biased region" description="Basic and acidic residues" evidence="10">
    <location>
        <begin position="531"/>
        <end position="568"/>
    </location>
</feature>
<keyword evidence="7 11" id="KW-1133">Transmembrane helix</keyword>
<dbReference type="PANTHER" id="PTHR31392">
    <property type="entry name" value="ALPHA-1,3-MANNOSYLTRANSFERASE MNN1-RELATED"/>
    <property type="match status" value="1"/>
</dbReference>
<dbReference type="GO" id="GO:0006493">
    <property type="term" value="P:protein O-linked glycosylation"/>
    <property type="evidence" value="ECO:0007669"/>
    <property type="project" value="TreeGrafter"/>
</dbReference>
<dbReference type="Pfam" id="PF11051">
    <property type="entry name" value="Mannosyl_trans3"/>
    <property type="match status" value="1"/>
</dbReference>
<evidence type="ECO:0000256" key="10">
    <source>
        <dbReference type="SAM" id="MobiDB-lite"/>
    </source>
</evidence>
<dbReference type="AlphaFoldDB" id="A0A2N3N7B7"/>
<feature type="region of interest" description="Disordered" evidence="10">
    <location>
        <begin position="531"/>
        <end position="576"/>
    </location>
</feature>
<evidence type="ECO:0000256" key="8">
    <source>
        <dbReference type="ARBA" id="ARBA00023136"/>
    </source>
</evidence>
<dbReference type="SUPFAM" id="SSF53448">
    <property type="entry name" value="Nucleotide-diphospho-sugar transferases"/>
    <property type="match status" value="1"/>
</dbReference>
<evidence type="ECO:0000256" key="9">
    <source>
        <dbReference type="ARBA" id="ARBA00023180"/>
    </source>
</evidence>
<dbReference type="InterPro" id="IPR022751">
    <property type="entry name" value="Alpha_mannosyltransferase"/>
</dbReference>
<dbReference type="VEuPathDB" id="FungiDB:jhhlp_005275"/>
<dbReference type="PANTHER" id="PTHR31392:SF1">
    <property type="entry name" value="ALPHA-1,3-MANNOSYLTRANSFERASE MNN1-RELATED"/>
    <property type="match status" value="1"/>
</dbReference>
<evidence type="ECO:0000313" key="13">
    <source>
        <dbReference type="Proteomes" id="UP000233524"/>
    </source>
</evidence>
<evidence type="ECO:0000256" key="2">
    <source>
        <dbReference type="ARBA" id="ARBA00009105"/>
    </source>
</evidence>
<comment type="subcellular location">
    <subcellularLocation>
        <location evidence="1">Membrane</location>
        <topology evidence="1">Single-pass type II membrane protein</topology>
    </subcellularLocation>
</comment>
<evidence type="ECO:0008006" key="14">
    <source>
        <dbReference type="Google" id="ProtNLM"/>
    </source>
</evidence>
<evidence type="ECO:0000256" key="11">
    <source>
        <dbReference type="SAM" id="Phobius"/>
    </source>
</evidence>
<evidence type="ECO:0000256" key="6">
    <source>
        <dbReference type="ARBA" id="ARBA00022968"/>
    </source>
</evidence>
<feature type="region of interest" description="Disordered" evidence="10">
    <location>
        <begin position="50"/>
        <end position="70"/>
    </location>
</feature>
<keyword evidence="13" id="KW-1185">Reference proteome</keyword>
<keyword evidence="4" id="KW-0808">Transferase</keyword>
<dbReference type="GO" id="GO:0005794">
    <property type="term" value="C:Golgi apparatus"/>
    <property type="evidence" value="ECO:0007669"/>
    <property type="project" value="TreeGrafter"/>
</dbReference>
<accession>A0A2N3N7B7</accession>
<feature type="transmembrane region" description="Helical" evidence="11">
    <location>
        <begin position="20"/>
        <end position="39"/>
    </location>
</feature>
<reference evidence="12 13" key="1">
    <citation type="journal article" date="2017" name="G3 (Bethesda)">
        <title>First Draft Genome Sequence of the Pathogenic Fungus Lomentospora prolificans (Formerly Scedosporium prolificans).</title>
        <authorList>
            <person name="Luo R."/>
            <person name="Zimin A."/>
            <person name="Workman R."/>
            <person name="Fan Y."/>
            <person name="Pertea G."/>
            <person name="Grossman N."/>
            <person name="Wear M.P."/>
            <person name="Jia B."/>
            <person name="Miller H."/>
            <person name="Casadevall A."/>
            <person name="Timp W."/>
            <person name="Zhang S.X."/>
            <person name="Salzberg S.L."/>
        </authorList>
    </citation>
    <scope>NUCLEOTIDE SEQUENCE [LARGE SCALE GENOMIC DNA]</scope>
    <source>
        <strain evidence="12 13">JHH-5317</strain>
    </source>
</reference>
<dbReference type="InParanoid" id="A0A2N3N7B7"/>
<keyword evidence="5 11" id="KW-0812">Transmembrane</keyword>
<dbReference type="OrthoDB" id="430354at2759"/>
<keyword evidence="8 11" id="KW-0472">Membrane</keyword>
<keyword evidence="6" id="KW-0735">Signal-anchor</keyword>
<evidence type="ECO:0000256" key="4">
    <source>
        <dbReference type="ARBA" id="ARBA00022679"/>
    </source>
</evidence>
<proteinExistence type="inferred from homology"/>
<protein>
    <recommendedName>
        <fullName evidence="14">Glycosyltransferase family 71 protein</fullName>
    </recommendedName>
</protein>
<dbReference type="InterPro" id="IPR029044">
    <property type="entry name" value="Nucleotide-diphossugar_trans"/>
</dbReference>
<gene>
    <name evidence="12" type="ORF">jhhlp_005275</name>
</gene>
<evidence type="ECO:0000313" key="12">
    <source>
        <dbReference type="EMBL" id="PKS08331.1"/>
    </source>
</evidence>
<dbReference type="EMBL" id="NLAX01000697">
    <property type="protein sequence ID" value="PKS08331.1"/>
    <property type="molecule type" value="Genomic_DNA"/>
</dbReference>
<dbReference type="FunCoup" id="A0A2N3N7B7">
    <property type="interactions" value="72"/>
</dbReference>
<dbReference type="STRING" id="41688.A0A2N3N7B7"/>
<evidence type="ECO:0000256" key="7">
    <source>
        <dbReference type="ARBA" id="ARBA00022989"/>
    </source>
</evidence>
<evidence type="ECO:0000256" key="1">
    <source>
        <dbReference type="ARBA" id="ARBA00004606"/>
    </source>
</evidence>
<dbReference type="Proteomes" id="UP000233524">
    <property type="component" value="Unassembled WGS sequence"/>
</dbReference>
<keyword evidence="9" id="KW-0325">Glycoprotein</keyword>